<dbReference type="Proteomes" id="UP000828941">
    <property type="component" value="Chromosome 7"/>
</dbReference>
<reference evidence="1 2" key="1">
    <citation type="journal article" date="2022" name="DNA Res.">
        <title>Chromosomal-level genome assembly of the orchid tree Bauhinia variegata (Leguminosae; Cercidoideae) supports the allotetraploid origin hypothesis of Bauhinia.</title>
        <authorList>
            <person name="Zhong Y."/>
            <person name="Chen Y."/>
            <person name="Zheng D."/>
            <person name="Pang J."/>
            <person name="Liu Y."/>
            <person name="Luo S."/>
            <person name="Meng S."/>
            <person name="Qian L."/>
            <person name="Wei D."/>
            <person name="Dai S."/>
            <person name="Zhou R."/>
        </authorList>
    </citation>
    <scope>NUCLEOTIDE SEQUENCE [LARGE SCALE GENOMIC DNA]</scope>
    <source>
        <strain evidence="1">BV-YZ2020</strain>
    </source>
</reference>
<accession>A0ACB9N835</accession>
<evidence type="ECO:0000313" key="2">
    <source>
        <dbReference type="Proteomes" id="UP000828941"/>
    </source>
</evidence>
<gene>
    <name evidence="1" type="ORF">L6164_017530</name>
</gene>
<comment type="caution">
    <text evidence="1">The sequence shown here is derived from an EMBL/GenBank/DDBJ whole genome shotgun (WGS) entry which is preliminary data.</text>
</comment>
<sequence>MEATKFSRQSSYQFVLTILIFTLLCISSIKAASSCNTTTPSGSTTSNSSNYSTPPPKSSTTIPSNSTKTNENTTIPSHQSFMTYVKHSCNSTTYPSICFSSLSPYASKIEGDSFKLCNISLTLALKAAQSAVSTITKLSYNGNLTKTEASVIQDCLDNAKDSIDELLQSLQAMQHLEGEDKAFQLSSIKTWVSAAITDDTTCSDEFEEENFDGTVRDQIKKMILIAQRMTSNALYFINNLYY</sequence>
<proteinExistence type="predicted"/>
<evidence type="ECO:0000313" key="1">
    <source>
        <dbReference type="EMBL" id="KAI4332638.1"/>
    </source>
</evidence>
<keyword evidence="2" id="KW-1185">Reference proteome</keyword>
<organism evidence="1 2">
    <name type="scientific">Bauhinia variegata</name>
    <name type="common">Purple orchid tree</name>
    <name type="synonym">Phanera variegata</name>
    <dbReference type="NCBI Taxonomy" id="167791"/>
    <lineage>
        <taxon>Eukaryota</taxon>
        <taxon>Viridiplantae</taxon>
        <taxon>Streptophyta</taxon>
        <taxon>Embryophyta</taxon>
        <taxon>Tracheophyta</taxon>
        <taxon>Spermatophyta</taxon>
        <taxon>Magnoliopsida</taxon>
        <taxon>eudicotyledons</taxon>
        <taxon>Gunneridae</taxon>
        <taxon>Pentapetalae</taxon>
        <taxon>rosids</taxon>
        <taxon>fabids</taxon>
        <taxon>Fabales</taxon>
        <taxon>Fabaceae</taxon>
        <taxon>Cercidoideae</taxon>
        <taxon>Cercideae</taxon>
        <taxon>Bauhiniinae</taxon>
        <taxon>Bauhinia</taxon>
    </lineage>
</organism>
<dbReference type="EMBL" id="CM039432">
    <property type="protein sequence ID" value="KAI4332638.1"/>
    <property type="molecule type" value="Genomic_DNA"/>
</dbReference>
<protein>
    <submittedName>
        <fullName evidence="1">Uncharacterized protein</fullName>
    </submittedName>
</protein>
<name>A0ACB9N835_BAUVA</name>